<evidence type="ECO:0000313" key="2">
    <source>
        <dbReference type="EMBL" id="CAH2980909.1"/>
    </source>
</evidence>
<evidence type="ECO:0000256" key="1">
    <source>
        <dbReference type="SAM" id="MobiDB-lite"/>
    </source>
</evidence>
<feature type="compositionally biased region" description="Polar residues" evidence="1">
    <location>
        <begin position="91"/>
        <end position="107"/>
    </location>
</feature>
<evidence type="ECO:0000313" key="3">
    <source>
        <dbReference type="Proteomes" id="UP001153292"/>
    </source>
</evidence>
<organism evidence="2 3">
    <name type="scientific">Chilo suppressalis</name>
    <name type="common">Asiatic rice borer moth</name>
    <dbReference type="NCBI Taxonomy" id="168631"/>
    <lineage>
        <taxon>Eukaryota</taxon>
        <taxon>Metazoa</taxon>
        <taxon>Ecdysozoa</taxon>
        <taxon>Arthropoda</taxon>
        <taxon>Hexapoda</taxon>
        <taxon>Insecta</taxon>
        <taxon>Pterygota</taxon>
        <taxon>Neoptera</taxon>
        <taxon>Endopterygota</taxon>
        <taxon>Lepidoptera</taxon>
        <taxon>Glossata</taxon>
        <taxon>Ditrysia</taxon>
        <taxon>Pyraloidea</taxon>
        <taxon>Crambidae</taxon>
        <taxon>Crambinae</taxon>
        <taxon>Chilo</taxon>
    </lineage>
</organism>
<keyword evidence="3" id="KW-1185">Reference proteome</keyword>
<reference evidence="2" key="1">
    <citation type="submission" date="2021-12" db="EMBL/GenBank/DDBJ databases">
        <authorList>
            <person name="King R."/>
        </authorList>
    </citation>
    <scope>NUCLEOTIDE SEQUENCE</scope>
</reference>
<proteinExistence type="predicted"/>
<gene>
    <name evidence="2" type="ORF">CHILSU_LOCUS1509</name>
</gene>
<sequence length="349" mass="38457">MVTVFALSDHGTIKRRPRVLLRFLSDPSEHGDSKFRFCYSAEPGDTIATTKEEEWVTRKTSEVTTTRQIATRVKRELVLEDGKILKDSGPKISTSVNEDTHTTNLQQTEHRVPDEQPAEDNTSALPARARGVIGAPADETDGLQPLIGGVVAPAGTKVLVSSRVVANPDGKVRESKDLKVLTRNVTDHVRETEERFHRGDTTHERVVTNFDEKVHERKDLKVLTRNVTEHVRKTEKRFPSILRFHIGDTTHEVSCVLIVRSSFVLEVDDIQPLKGGVVALAGTRDVSGRGAVRWVLPRTQPPRAGLPAHVCGVPVIPRETPAVELRLGREAARCGDAEESLNGDPAAPC</sequence>
<dbReference type="Proteomes" id="UP001153292">
    <property type="component" value="Chromosome 11"/>
</dbReference>
<name>A0ABN8L4G6_CHISP</name>
<dbReference type="EMBL" id="OU963904">
    <property type="protein sequence ID" value="CAH2980909.1"/>
    <property type="molecule type" value="Genomic_DNA"/>
</dbReference>
<accession>A0ABN8L4G6</accession>
<feature type="region of interest" description="Disordered" evidence="1">
    <location>
        <begin position="89"/>
        <end position="121"/>
    </location>
</feature>
<protein>
    <submittedName>
        <fullName evidence="2">Uncharacterized protein</fullName>
    </submittedName>
</protein>